<feature type="non-terminal residue" evidence="1">
    <location>
        <position position="1"/>
    </location>
</feature>
<evidence type="ECO:0000313" key="1">
    <source>
        <dbReference type="EMBL" id="GCC44889.1"/>
    </source>
</evidence>
<dbReference type="EMBL" id="BEZZ01141672">
    <property type="protein sequence ID" value="GCC44889.1"/>
    <property type="molecule type" value="Genomic_DNA"/>
</dbReference>
<evidence type="ECO:0000313" key="2">
    <source>
        <dbReference type="Proteomes" id="UP000287033"/>
    </source>
</evidence>
<dbReference type="AlphaFoldDB" id="A0A401TQK1"/>
<dbReference type="OrthoDB" id="8434295at2759"/>
<comment type="caution">
    <text evidence="1">The sequence shown here is derived from an EMBL/GenBank/DDBJ whole genome shotgun (WGS) entry which is preliminary data.</text>
</comment>
<organism evidence="1 2">
    <name type="scientific">Chiloscyllium punctatum</name>
    <name type="common">Brownbanded bambooshark</name>
    <name type="synonym">Hemiscyllium punctatum</name>
    <dbReference type="NCBI Taxonomy" id="137246"/>
    <lineage>
        <taxon>Eukaryota</taxon>
        <taxon>Metazoa</taxon>
        <taxon>Chordata</taxon>
        <taxon>Craniata</taxon>
        <taxon>Vertebrata</taxon>
        <taxon>Chondrichthyes</taxon>
        <taxon>Elasmobranchii</taxon>
        <taxon>Galeomorphii</taxon>
        <taxon>Galeoidea</taxon>
        <taxon>Orectolobiformes</taxon>
        <taxon>Hemiscylliidae</taxon>
        <taxon>Chiloscyllium</taxon>
    </lineage>
</organism>
<dbReference type="Proteomes" id="UP000287033">
    <property type="component" value="Unassembled WGS sequence"/>
</dbReference>
<gene>
    <name evidence="1" type="ORF">chiPu_0028837</name>
</gene>
<reference evidence="1 2" key="1">
    <citation type="journal article" date="2018" name="Nat. Ecol. Evol.">
        <title>Shark genomes provide insights into elasmobranch evolution and the origin of vertebrates.</title>
        <authorList>
            <person name="Hara Y"/>
            <person name="Yamaguchi K"/>
            <person name="Onimaru K"/>
            <person name="Kadota M"/>
            <person name="Koyanagi M"/>
            <person name="Keeley SD"/>
            <person name="Tatsumi K"/>
            <person name="Tanaka K"/>
            <person name="Motone F"/>
            <person name="Kageyama Y"/>
            <person name="Nozu R"/>
            <person name="Adachi N"/>
            <person name="Nishimura O"/>
            <person name="Nakagawa R"/>
            <person name="Tanegashima C"/>
            <person name="Kiyatake I"/>
            <person name="Matsumoto R"/>
            <person name="Murakumo K"/>
            <person name="Nishida K"/>
            <person name="Terakita A"/>
            <person name="Kuratani S"/>
            <person name="Sato K"/>
            <person name="Hyodo S Kuraku.S."/>
        </authorList>
    </citation>
    <scope>NUCLEOTIDE SEQUENCE [LARGE SCALE GENOMIC DNA]</scope>
</reference>
<accession>A0A401TQK1</accession>
<protein>
    <submittedName>
        <fullName evidence="1">Uncharacterized protein</fullName>
    </submittedName>
</protein>
<keyword evidence="2" id="KW-1185">Reference proteome</keyword>
<proteinExistence type="predicted"/>
<sequence length="81" mass="9024">LLLKDVRLCVPAAQNQPKSDIQSHRGGGAFIPKEFAVRRTEQHKMVLNPDCEERPGSDSEDYENMAEYIKNVSLTGANVIP</sequence>
<name>A0A401TQK1_CHIPU</name>